<gene>
    <name evidence="1" type="ORF">HMPREF9511_00501</name>
</gene>
<evidence type="ECO:0000313" key="1">
    <source>
        <dbReference type="EMBL" id="EFU91498.1"/>
    </source>
</evidence>
<evidence type="ECO:0000313" key="2">
    <source>
        <dbReference type="Proteomes" id="UP000004933"/>
    </source>
</evidence>
<protein>
    <submittedName>
        <fullName evidence="1">Uncharacterized protein</fullName>
    </submittedName>
</protein>
<feature type="non-terminal residue" evidence="1">
    <location>
        <position position="1"/>
    </location>
</feature>
<accession>A0ABC9P979</accession>
<reference evidence="1 2" key="1">
    <citation type="submission" date="2010-09" db="EMBL/GenBank/DDBJ databases">
        <authorList>
            <person name="Weinstock G."/>
            <person name="Sodergren E."/>
            <person name="Clifton S."/>
            <person name="Fulton L."/>
            <person name="Fulton B."/>
            <person name="Courtney L."/>
            <person name="Fronick C."/>
            <person name="Harrison M."/>
            <person name="Strong C."/>
            <person name="Farmer C."/>
            <person name="Delahaunty K."/>
            <person name="Markovic C."/>
            <person name="Hall O."/>
            <person name="Minx P."/>
            <person name="Tomlinson C."/>
            <person name="Mitreva M."/>
            <person name="Hou S."/>
            <person name="Chen J."/>
            <person name="Wollam A."/>
            <person name="Pepin K.H."/>
            <person name="Johnson M."/>
            <person name="Bhonagiri V."/>
            <person name="Zhang X."/>
            <person name="Suruliraj S."/>
            <person name="Warren W."/>
            <person name="Chinwalla A."/>
            <person name="Mardis E.R."/>
            <person name="Wilson R.K."/>
        </authorList>
    </citation>
    <scope>NUCLEOTIDE SEQUENCE [LARGE SCALE GENOMIC DNA]</scope>
    <source>
        <strain evidence="1 2">TX0630</strain>
    </source>
</reference>
<proteinExistence type="predicted"/>
<name>A0ABC9P979_ENTFL</name>
<sequence length="93" mass="11279">KKESKMLTTKEKNRLKKMVEGNKTFHYSYVDRLRQDVRYYVNQCESAVKARESMEILEFIYSLFSDKELPEWYTEADLENDKKSIEKLERWAA</sequence>
<comment type="caution">
    <text evidence="1">The sequence shown here is derived from an EMBL/GenBank/DDBJ whole genome shotgun (WGS) entry which is preliminary data.</text>
</comment>
<dbReference type="AlphaFoldDB" id="A0ABC9P979"/>
<dbReference type="RefSeq" id="WP_002392938.1">
    <property type="nucleotide sequence ID" value="NZ_GL454776.1"/>
</dbReference>
<dbReference type="Proteomes" id="UP000004933">
    <property type="component" value="Unassembled WGS sequence"/>
</dbReference>
<organism evidence="1 2">
    <name type="scientific">Enterococcus faecalis TX0630</name>
    <dbReference type="NCBI Taxonomy" id="749508"/>
    <lineage>
        <taxon>Bacteria</taxon>
        <taxon>Bacillati</taxon>
        <taxon>Bacillota</taxon>
        <taxon>Bacilli</taxon>
        <taxon>Lactobacillales</taxon>
        <taxon>Enterococcaceae</taxon>
        <taxon>Enterococcus</taxon>
    </lineage>
</organism>
<dbReference type="EMBL" id="AEBE01000017">
    <property type="protein sequence ID" value="EFU91498.1"/>
    <property type="molecule type" value="Genomic_DNA"/>
</dbReference>